<evidence type="ECO:0000313" key="4">
    <source>
        <dbReference type="Proteomes" id="UP000794436"/>
    </source>
</evidence>
<reference evidence="3" key="1">
    <citation type="submission" date="2019-03" db="EMBL/GenBank/DDBJ databases">
        <title>Long read genome sequence of the mycoparasitic Pythium oligandrum ATCC 38472 isolated from sugarbeet rhizosphere.</title>
        <authorList>
            <person name="Gaulin E."/>
        </authorList>
    </citation>
    <scope>NUCLEOTIDE SEQUENCE</scope>
    <source>
        <strain evidence="3">ATCC 38472_TT</strain>
    </source>
</reference>
<dbReference type="Gene3D" id="1.10.150.110">
    <property type="entry name" value="DNA polymerase beta, N-terminal domain-like"/>
    <property type="match status" value="1"/>
</dbReference>
<dbReference type="Proteomes" id="UP000794436">
    <property type="component" value="Unassembled WGS sequence"/>
</dbReference>
<dbReference type="InterPro" id="IPR027421">
    <property type="entry name" value="DNA_pol_lamdba_lyase_dom_sf"/>
</dbReference>
<gene>
    <name evidence="3" type="ORF">Poli38472_006617</name>
</gene>
<evidence type="ECO:0000259" key="2">
    <source>
        <dbReference type="Pfam" id="PF14716"/>
    </source>
</evidence>
<dbReference type="InterPro" id="IPR010996">
    <property type="entry name" value="HHH_MUS81"/>
</dbReference>
<feature type="compositionally biased region" description="Low complexity" evidence="1">
    <location>
        <begin position="109"/>
        <end position="120"/>
    </location>
</feature>
<evidence type="ECO:0000313" key="3">
    <source>
        <dbReference type="EMBL" id="TMW56607.1"/>
    </source>
</evidence>
<feature type="region of interest" description="Disordered" evidence="1">
    <location>
        <begin position="227"/>
        <end position="290"/>
    </location>
</feature>
<comment type="caution">
    <text evidence="3">The sequence shown here is derived from an EMBL/GenBank/DDBJ whole genome shotgun (WGS) entry which is preliminary data.</text>
</comment>
<dbReference type="OrthoDB" id="115877at2759"/>
<feature type="region of interest" description="Disordered" evidence="1">
    <location>
        <begin position="64"/>
        <end position="144"/>
    </location>
</feature>
<feature type="compositionally biased region" description="Polar residues" evidence="1">
    <location>
        <begin position="88"/>
        <end position="107"/>
    </location>
</feature>
<dbReference type="Pfam" id="PF14716">
    <property type="entry name" value="HHH_8"/>
    <property type="match status" value="1"/>
</dbReference>
<protein>
    <recommendedName>
        <fullName evidence="2">Crossover junction endonuclease MUS81-like HHH domain-containing protein</fullName>
    </recommendedName>
</protein>
<evidence type="ECO:0000256" key="1">
    <source>
        <dbReference type="SAM" id="MobiDB-lite"/>
    </source>
</evidence>
<dbReference type="EMBL" id="SPLM01000145">
    <property type="protein sequence ID" value="TMW56607.1"/>
    <property type="molecule type" value="Genomic_DNA"/>
</dbReference>
<feature type="domain" description="Crossover junction endonuclease MUS81-like HHH" evidence="2">
    <location>
        <begin position="157"/>
        <end position="226"/>
    </location>
</feature>
<dbReference type="SUPFAM" id="SSF47802">
    <property type="entry name" value="DNA polymerase beta, N-terminal domain-like"/>
    <property type="match status" value="1"/>
</dbReference>
<feature type="compositionally biased region" description="Acidic residues" evidence="1">
    <location>
        <begin position="232"/>
        <end position="241"/>
    </location>
</feature>
<proteinExistence type="predicted"/>
<feature type="compositionally biased region" description="Basic and acidic residues" evidence="1">
    <location>
        <begin position="70"/>
        <end position="79"/>
    </location>
</feature>
<sequence length="290" mass="32228">MNLRQTQRVLAELITKCQEAHVQLPVDPFESMLCAAEALRHSRTGQNPHIDDALEEVKQRYGIEPTWQQHLDDEAQKQENRRKRGRLQKTQPRTRSSVKKPSNTKRAATSETDTTGSGSDTGKKPKKAKKETMAPKGATDSKRVQSIIANNPAKNSANQELANEFVELGGLELAQGQTQKGISRMTVAKQLRNADEPIESGAQARELPRVGPSAAAKIDEILKQGKMAALQEYEDEQEEERDSAGSGAENPDLSIESEDATPEDNEDEHDEEMEWEDDGENGDDEEDEEI</sequence>
<organism evidence="3 4">
    <name type="scientific">Pythium oligandrum</name>
    <name type="common">Mycoparasitic fungus</name>
    <dbReference type="NCBI Taxonomy" id="41045"/>
    <lineage>
        <taxon>Eukaryota</taxon>
        <taxon>Sar</taxon>
        <taxon>Stramenopiles</taxon>
        <taxon>Oomycota</taxon>
        <taxon>Peronosporomycetes</taxon>
        <taxon>Pythiales</taxon>
        <taxon>Pythiaceae</taxon>
        <taxon>Pythium</taxon>
    </lineage>
</organism>
<accession>A0A8K1C5U1</accession>
<name>A0A8K1C5U1_PYTOL</name>
<dbReference type="AlphaFoldDB" id="A0A8K1C5U1"/>
<feature type="compositionally biased region" description="Acidic residues" evidence="1">
    <location>
        <begin position="255"/>
        <end position="290"/>
    </location>
</feature>
<keyword evidence="4" id="KW-1185">Reference proteome</keyword>